<dbReference type="Gene3D" id="3.30.710.10">
    <property type="entry name" value="Potassium Channel Kv1.1, Chain A"/>
    <property type="match status" value="1"/>
</dbReference>
<reference evidence="2 3" key="1">
    <citation type="submission" date="2016-03" db="EMBL/GenBank/DDBJ databases">
        <title>Whole genome sequencing of Grifola frondosa 9006-11.</title>
        <authorList>
            <person name="Min B."/>
            <person name="Park H."/>
            <person name="Kim J.-G."/>
            <person name="Cho H."/>
            <person name="Oh Y.-L."/>
            <person name="Kong W.-S."/>
            <person name="Choi I.-G."/>
        </authorList>
    </citation>
    <scope>NUCLEOTIDE SEQUENCE [LARGE SCALE GENOMIC DNA]</scope>
    <source>
        <strain evidence="2 3">9006-11</strain>
    </source>
</reference>
<dbReference type="Pfam" id="PF00651">
    <property type="entry name" value="BTB"/>
    <property type="match status" value="1"/>
</dbReference>
<dbReference type="CDD" id="cd18186">
    <property type="entry name" value="BTB_POZ_ZBTB_KLHL-like"/>
    <property type="match status" value="1"/>
</dbReference>
<protein>
    <recommendedName>
        <fullName evidence="1">BTB domain-containing protein</fullName>
    </recommendedName>
</protein>
<evidence type="ECO:0000313" key="2">
    <source>
        <dbReference type="EMBL" id="OBZ74922.1"/>
    </source>
</evidence>
<feature type="domain" description="BTB" evidence="1">
    <location>
        <begin position="13"/>
        <end position="44"/>
    </location>
</feature>
<accession>A0A1C7MDM5</accession>
<dbReference type="PROSITE" id="PS50097">
    <property type="entry name" value="BTB"/>
    <property type="match status" value="1"/>
</dbReference>
<dbReference type="InterPro" id="IPR011333">
    <property type="entry name" value="SKP1/BTB/POZ_sf"/>
</dbReference>
<gene>
    <name evidence="2" type="ORF">A0H81_05181</name>
</gene>
<comment type="caution">
    <text evidence="2">The sequence shown here is derived from an EMBL/GenBank/DDBJ whole genome shotgun (WGS) entry which is preliminary data.</text>
</comment>
<organism evidence="2 3">
    <name type="scientific">Grifola frondosa</name>
    <name type="common">Maitake</name>
    <name type="synonym">Polyporus frondosus</name>
    <dbReference type="NCBI Taxonomy" id="5627"/>
    <lineage>
        <taxon>Eukaryota</taxon>
        <taxon>Fungi</taxon>
        <taxon>Dikarya</taxon>
        <taxon>Basidiomycota</taxon>
        <taxon>Agaricomycotina</taxon>
        <taxon>Agaricomycetes</taxon>
        <taxon>Polyporales</taxon>
        <taxon>Grifolaceae</taxon>
        <taxon>Grifola</taxon>
    </lineage>
</organism>
<evidence type="ECO:0000259" key="1">
    <source>
        <dbReference type="PROSITE" id="PS50097"/>
    </source>
</evidence>
<dbReference type="Proteomes" id="UP000092993">
    <property type="component" value="Unassembled WGS sequence"/>
</dbReference>
<dbReference type="InterPro" id="IPR000210">
    <property type="entry name" value="BTB/POZ_dom"/>
</dbReference>
<dbReference type="SUPFAM" id="SSF54695">
    <property type="entry name" value="POZ domain"/>
    <property type="match status" value="1"/>
</dbReference>
<name>A0A1C7MDM5_GRIFR</name>
<evidence type="ECO:0000313" key="3">
    <source>
        <dbReference type="Proteomes" id="UP000092993"/>
    </source>
</evidence>
<sequence>MAPASSPFDRADADIILRSSDGVDFRAHKTLLALSSPLFDGMFNVPQPATLANEDTHPRAGYRSSGSPKIIKHWTAFYGCAIPSPLQCIWQISQRCWKRRRSIT</sequence>
<keyword evidence="3" id="KW-1185">Reference proteome</keyword>
<dbReference type="AlphaFoldDB" id="A0A1C7MDM5"/>
<proteinExistence type="predicted"/>
<dbReference type="OrthoDB" id="3357985at2759"/>
<dbReference type="EMBL" id="LUGG01000005">
    <property type="protein sequence ID" value="OBZ74922.1"/>
    <property type="molecule type" value="Genomic_DNA"/>
</dbReference>